<keyword evidence="1" id="KW-0472">Membrane</keyword>
<keyword evidence="3" id="KW-1185">Reference proteome</keyword>
<protein>
    <submittedName>
        <fullName evidence="2">Uncharacterized protein</fullName>
    </submittedName>
</protein>
<organism evidence="2 3">
    <name type="scientific">Halogeometricum pallidum JCM 14848</name>
    <dbReference type="NCBI Taxonomy" id="1227487"/>
    <lineage>
        <taxon>Archaea</taxon>
        <taxon>Methanobacteriati</taxon>
        <taxon>Methanobacteriota</taxon>
        <taxon>Stenosarchaea group</taxon>
        <taxon>Halobacteria</taxon>
        <taxon>Halobacteriales</taxon>
        <taxon>Haloferacaceae</taxon>
        <taxon>Halogeometricum</taxon>
    </lineage>
</organism>
<sequence length="138" mass="15573">MRCTECDVEMCRVDSRRGSDCEDRRTFECPDCGAMGTRTRWRPFRTADDERIFVSGSVAVGMADDQDSPGVVRRVYRTVTPGYKSHTDSGMNSVGWIIFLVLLALFLPLLPFLLIVWVVTKVLDYLAAQRGPSEETET</sequence>
<reference evidence="2 3" key="1">
    <citation type="journal article" date="2014" name="PLoS Genet.">
        <title>Phylogenetically driven sequencing of extremely halophilic archaea reveals strategies for static and dynamic osmo-response.</title>
        <authorList>
            <person name="Becker E.A."/>
            <person name="Seitzer P.M."/>
            <person name="Tritt A."/>
            <person name="Larsen D."/>
            <person name="Krusor M."/>
            <person name="Yao A.I."/>
            <person name="Wu D."/>
            <person name="Madern D."/>
            <person name="Eisen J.A."/>
            <person name="Darling A.E."/>
            <person name="Facciotti M.T."/>
        </authorList>
    </citation>
    <scope>NUCLEOTIDE SEQUENCE [LARGE SCALE GENOMIC DNA]</scope>
    <source>
        <strain evidence="2 3">JCM 14848</strain>
    </source>
</reference>
<dbReference type="InterPro" id="IPR055957">
    <property type="entry name" value="DUF7535"/>
</dbReference>
<comment type="caution">
    <text evidence="2">The sequence shown here is derived from an EMBL/GenBank/DDBJ whole genome shotgun (WGS) entry which is preliminary data.</text>
</comment>
<evidence type="ECO:0000256" key="1">
    <source>
        <dbReference type="SAM" id="Phobius"/>
    </source>
</evidence>
<dbReference type="Proteomes" id="UP000011513">
    <property type="component" value="Unassembled WGS sequence"/>
</dbReference>
<name>M0D532_HALPD</name>
<feature type="transmembrane region" description="Helical" evidence="1">
    <location>
        <begin position="94"/>
        <end position="119"/>
    </location>
</feature>
<keyword evidence="1" id="KW-1133">Transmembrane helix</keyword>
<accession>M0D532</accession>
<gene>
    <name evidence="2" type="ORF">C474_12261</name>
</gene>
<dbReference type="Pfam" id="PF24379">
    <property type="entry name" value="DUF7535"/>
    <property type="match status" value="1"/>
</dbReference>
<dbReference type="AlphaFoldDB" id="M0D532"/>
<proteinExistence type="predicted"/>
<dbReference type="InParanoid" id="M0D532"/>
<evidence type="ECO:0000313" key="3">
    <source>
        <dbReference type="Proteomes" id="UP000011513"/>
    </source>
</evidence>
<dbReference type="eggNOG" id="arCOG09162">
    <property type="taxonomic scope" value="Archaea"/>
</dbReference>
<evidence type="ECO:0000313" key="2">
    <source>
        <dbReference type="EMBL" id="ELZ29807.1"/>
    </source>
</evidence>
<keyword evidence="1" id="KW-0812">Transmembrane</keyword>
<dbReference type="EMBL" id="AOIV01000027">
    <property type="protein sequence ID" value="ELZ29807.1"/>
    <property type="molecule type" value="Genomic_DNA"/>
</dbReference>